<dbReference type="AlphaFoldDB" id="A0AAW9FH27"/>
<evidence type="ECO:0008006" key="3">
    <source>
        <dbReference type="Google" id="ProtNLM"/>
    </source>
</evidence>
<proteinExistence type="predicted"/>
<sequence length="97" mass="11155">MNQTKRFTLSGVASLPLPEKEDAPTSTEIAAADRAAERTGFKEVEQKVVSTRKRKEPTTQISVRLPHTVAERLRDYCEDNRYTYGQIIEIWMNEKNI</sequence>
<organism evidence="2">
    <name type="scientific">Agrobacterium rosae</name>
    <dbReference type="NCBI Taxonomy" id="1972867"/>
    <lineage>
        <taxon>Bacteria</taxon>
        <taxon>Pseudomonadati</taxon>
        <taxon>Pseudomonadota</taxon>
        <taxon>Alphaproteobacteria</taxon>
        <taxon>Hyphomicrobiales</taxon>
        <taxon>Rhizobiaceae</taxon>
        <taxon>Rhizobium/Agrobacterium group</taxon>
        <taxon>Agrobacterium</taxon>
    </lineage>
</organism>
<comment type="caution">
    <text evidence="2">The sequence shown here is derived from an EMBL/GenBank/DDBJ whole genome shotgun (WGS) entry which is preliminary data.</text>
</comment>
<dbReference type="EMBL" id="JAVRAF010000014">
    <property type="protein sequence ID" value="MDX8305180.1"/>
    <property type="molecule type" value="Genomic_DNA"/>
</dbReference>
<reference evidence="2" key="1">
    <citation type="journal article" date="2023" name="Phytobiomes J">
        <title>Deciphering the key players within the bacterial microbiota associated with aerial crown gall tumors on rhododendron: Insights into the gallobiome.</title>
        <authorList>
            <person name="Kuzmanovic N."/>
            <person name="Nesme J."/>
            <person name="Wolf J."/>
            <person name="Neumann-Schaal M."/>
            <person name="Petersen J."/>
            <person name="Fernandez-Gnecco G."/>
            <person name="Sproeer C."/>
            <person name="Bunk B."/>
            <person name="Overmann J."/>
            <person name="Sorensen S.J."/>
            <person name="Idczak E."/>
            <person name="Smalla K."/>
        </authorList>
    </citation>
    <scope>NUCLEOTIDE SEQUENCE</scope>
    <source>
        <strain evidence="2">Rho-11.1</strain>
    </source>
</reference>
<evidence type="ECO:0000313" key="2">
    <source>
        <dbReference type="EMBL" id="MDX8305180.1"/>
    </source>
</evidence>
<protein>
    <recommendedName>
        <fullName evidence="3">CopG family transcriptional regulator</fullName>
    </recommendedName>
</protein>
<evidence type="ECO:0000256" key="1">
    <source>
        <dbReference type="SAM" id="MobiDB-lite"/>
    </source>
</evidence>
<name>A0AAW9FH27_9HYPH</name>
<feature type="region of interest" description="Disordered" evidence="1">
    <location>
        <begin position="1"/>
        <end position="27"/>
    </location>
</feature>
<dbReference type="RefSeq" id="WP_320203508.1">
    <property type="nucleotide sequence ID" value="NZ_CP192786.1"/>
</dbReference>
<accession>A0AAW9FH27</accession>
<gene>
    <name evidence="2" type="ORF">RMR22_23300</name>
</gene>